<dbReference type="eggNOG" id="COG2340">
    <property type="taxonomic scope" value="Bacteria"/>
</dbReference>
<keyword evidence="1" id="KW-0472">Membrane</keyword>
<dbReference type="Pfam" id="PF00188">
    <property type="entry name" value="CAP"/>
    <property type="match status" value="1"/>
</dbReference>
<keyword evidence="1" id="KW-1133">Transmembrane helix</keyword>
<organism evidence="3 4">
    <name type="scientific">Rhodococcus erythropolis (strain PR4 / NBRC 100887)</name>
    <dbReference type="NCBI Taxonomy" id="234621"/>
    <lineage>
        <taxon>Bacteria</taxon>
        <taxon>Bacillati</taxon>
        <taxon>Actinomycetota</taxon>
        <taxon>Actinomycetes</taxon>
        <taxon>Mycobacteriales</taxon>
        <taxon>Nocardiaceae</taxon>
        <taxon>Rhodococcus</taxon>
        <taxon>Rhodococcus erythropolis group</taxon>
    </lineage>
</organism>
<accession>C0ZXW7</accession>
<proteinExistence type="predicted"/>
<evidence type="ECO:0000259" key="2">
    <source>
        <dbReference type="Pfam" id="PF00188"/>
    </source>
</evidence>
<evidence type="ECO:0000256" key="1">
    <source>
        <dbReference type="SAM" id="Phobius"/>
    </source>
</evidence>
<feature type="transmembrane region" description="Helical" evidence="1">
    <location>
        <begin position="12"/>
        <end position="33"/>
    </location>
</feature>
<dbReference type="InterPro" id="IPR014044">
    <property type="entry name" value="CAP_dom"/>
</dbReference>
<reference evidence="4" key="1">
    <citation type="submission" date="2005-03" db="EMBL/GenBank/DDBJ databases">
        <title>Comparison of the complete genome sequences of Rhodococcus erythropolis PR4 and Rhodococcus opacus B4.</title>
        <authorList>
            <person name="Takarada H."/>
            <person name="Sekine M."/>
            <person name="Hosoyama A."/>
            <person name="Yamada R."/>
            <person name="Fujisawa T."/>
            <person name="Omata S."/>
            <person name="Shimizu A."/>
            <person name="Tsukatani N."/>
            <person name="Tanikawa S."/>
            <person name="Fujita N."/>
            <person name="Harayama S."/>
        </authorList>
    </citation>
    <scope>NUCLEOTIDE SEQUENCE [LARGE SCALE GENOMIC DNA]</scope>
    <source>
        <strain evidence="4">PR4 / NBRC 100887</strain>
    </source>
</reference>
<dbReference type="EMBL" id="AP008957">
    <property type="protein sequence ID" value="BAH33202.1"/>
    <property type="molecule type" value="Genomic_DNA"/>
</dbReference>
<dbReference type="KEGG" id="rer:RER_24940"/>
<dbReference type="SUPFAM" id="SSF55797">
    <property type="entry name" value="PR-1-like"/>
    <property type="match status" value="1"/>
</dbReference>
<reference evidence="3 4" key="2">
    <citation type="journal article" date="2006" name="Environ. Microbiol.">
        <title>Sequence analysis of three plasmids harboured in Rhodococcus erythropolis strain PR4.</title>
        <authorList>
            <person name="Sekine M."/>
            <person name="Tanikawa S."/>
            <person name="Omata S."/>
            <person name="Saito M."/>
            <person name="Fujisawa T."/>
            <person name="Tsukatani N."/>
            <person name="Tajima T."/>
            <person name="Sekigawa T."/>
            <person name="Kosugi H."/>
            <person name="Matsuo Y."/>
            <person name="Nishiko R."/>
            <person name="Imamura K."/>
            <person name="Ito M."/>
            <person name="Narita H."/>
            <person name="Tago S."/>
            <person name="Fujita N."/>
            <person name="Harayama S."/>
        </authorList>
    </citation>
    <scope>NUCLEOTIDE SEQUENCE [LARGE SCALE GENOMIC DNA]</scope>
    <source>
        <strain evidence="4">PR4 / NBRC 100887</strain>
    </source>
</reference>
<dbReference type="PANTHER" id="PTHR31157">
    <property type="entry name" value="SCP DOMAIN-CONTAINING PROTEIN"/>
    <property type="match status" value="1"/>
</dbReference>
<feature type="domain" description="SCP" evidence="2">
    <location>
        <begin position="66"/>
        <end position="156"/>
    </location>
</feature>
<dbReference type="InterPro" id="IPR035940">
    <property type="entry name" value="CAP_sf"/>
</dbReference>
<dbReference type="Proteomes" id="UP000002204">
    <property type="component" value="Chromosome"/>
</dbReference>
<dbReference type="PANTHER" id="PTHR31157:SF1">
    <property type="entry name" value="SCP DOMAIN-CONTAINING PROTEIN"/>
    <property type="match status" value="1"/>
</dbReference>
<keyword evidence="1" id="KW-0812">Transmembrane</keyword>
<protein>
    <recommendedName>
        <fullName evidence="2">SCP domain-containing protein</fullName>
    </recommendedName>
</protein>
<dbReference type="Gene3D" id="3.40.33.10">
    <property type="entry name" value="CAP"/>
    <property type="match status" value="1"/>
</dbReference>
<dbReference type="AlphaFoldDB" id="C0ZXW7"/>
<evidence type="ECO:0000313" key="3">
    <source>
        <dbReference type="EMBL" id="BAH33202.1"/>
    </source>
</evidence>
<sequence>MSSYDQPNKNRRGLVVFLLVIVAFIVFIAVAAFTQKTDQPTGLVVPTETSTSAPARQTITPNSLESLVNAERTKAGKQPFTTSDTLRSSACAKADHMLSQDYWAHTSPDGVTPWTFIEKAGYRYTTAGENLARSYPDDASLVDAWMNSPSHRENVLGDFQDQGICQKTGTLQGKTTTVTVQHIASKQ</sequence>
<name>C0ZXW7_RHOE4</name>
<gene>
    <name evidence="3" type="ordered locus">RER_24940</name>
</gene>
<dbReference type="CDD" id="cd05379">
    <property type="entry name" value="CAP_bacterial"/>
    <property type="match status" value="1"/>
</dbReference>
<dbReference type="HOGENOM" id="CLU_048111_3_2_11"/>
<evidence type="ECO:0000313" key="4">
    <source>
        <dbReference type="Proteomes" id="UP000002204"/>
    </source>
</evidence>